<evidence type="ECO:0000256" key="1">
    <source>
        <dbReference type="SAM" id="MobiDB-lite"/>
    </source>
</evidence>
<evidence type="ECO:0000313" key="2">
    <source>
        <dbReference type="Proteomes" id="UP000515163"/>
    </source>
</evidence>
<feature type="region of interest" description="Disordered" evidence="1">
    <location>
        <begin position="1"/>
        <end position="55"/>
    </location>
</feature>
<proteinExistence type="predicted"/>
<dbReference type="Proteomes" id="UP000515163">
    <property type="component" value="Unplaced"/>
</dbReference>
<dbReference type="RefSeq" id="XP_031566294.1">
    <property type="nucleotide sequence ID" value="XM_031710434.1"/>
</dbReference>
<dbReference type="InParanoid" id="A0A6P8IHV3"/>
<evidence type="ECO:0000313" key="3">
    <source>
        <dbReference type="RefSeq" id="XP_031566294.1"/>
    </source>
</evidence>
<keyword evidence="2" id="KW-1185">Reference proteome</keyword>
<feature type="compositionally biased region" description="Basic and acidic residues" evidence="1">
    <location>
        <begin position="1"/>
        <end position="10"/>
    </location>
</feature>
<dbReference type="AlphaFoldDB" id="A0A6P8IHV3"/>
<accession>A0A6P8IHV3</accession>
<protein>
    <submittedName>
        <fullName evidence="3">Tripartite motif-containing protein 44-like</fullName>
    </submittedName>
</protein>
<sequence>MKTRMSRSETESQSTDDQENEEEQEEENCVNDEDGDDEDDKDDEEDEEEGESMDEELDYDELEHYKSHVCQEPRQFSKIFIVRCPTCYWHEGHYSMNMNEGVRCDVCTSVFPANQQNTKKTFYCCNDCDSIHRMSLKSKKLRLLVTRQESEEMDEMATHEENYFPFLANWEHY</sequence>
<dbReference type="OrthoDB" id="10452082at2759"/>
<name>A0A6P8IHV3_ACTTE</name>
<gene>
    <name evidence="3" type="primary">LOC116301382</name>
</gene>
<dbReference type="KEGG" id="aten:116301382"/>
<reference evidence="3" key="1">
    <citation type="submission" date="2025-08" db="UniProtKB">
        <authorList>
            <consortium name="RefSeq"/>
        </authorList>
    </citation>
    <scope>IDENTIFICATION</scope>
    <source>
        <tissue evidence="3">Tentacle</tissue>
    </source>
</reference>
<organism evidence="2 3">
    <name type="scientific">Actinia tenebrosa</name>
    <name type="common">Australian red waratah sea anemone</name>
    <dbReference type="NCBI Taxonomy" id="6105"/>
    <lineage>
        <taxon>Eukaryota</taxon>
        <taxon>Metazoa</taxon>
        <taxon>Cnidaria</taxon>
        <taxon>Anthozoa</taxon>
        <taxon>Hexacorallia</taxon>
        <taxon>Actiniaria</taxon>
        <taxon>Actiniidae</taxon>
        <taxon>Actinia</taxon>
    </lineage>
</organism>
<feature type="compositionally biased region" description="Acidic residues" evidence="1">
    <location>
        <begin position="14"/>
        <end position="55"/>
    </location>
</feature>
<dbReference type="GeneID" id="116301382"/>